<dbReference type="PANTHER" id="PTHR42711">
    <property type="entry name" value="ABC TRANSPORTER ATP-BINDING PROTEIN"/>
    <property type="match status" value="1"/>
</dbReference>
<dbReference type="Gene3D" id="3.40.50.300">
    <property type="entry name" value="P-loop containing nucleotide triphosphate hydrolases"/>
    <property type="match status" value="2"/>
</dbReference>
<organism evidence="6 7">
    <name type="scientific">Blautia hansenii</name>
    <name type="common">Ruminococcus hansenii</name>
    <dbReference type="NCBI Taxonomy" id="1322"/>
    <lineage>
        <taxon>Bacteria</taxon>
        <taxon>Bacillati</taxon>
        <taxon>Bacillota</taxon>
        <taxon>Clostridia</taxon>
        <taxon>Lachnospirales</taxon>
        <taxon>Lachnospiraceae</taxon>
        <taxon>Blautia</taxon>
    </lineage>
</organism>
<dbReference type="InterPro" id="IPR050763">
    <property type="entry name" value="ABC_transporter_ATP-binding"/>
</dbReference>
<keyword evidence="2" id="KW-0813">Transport</keyword>
<evidence type="ECO:0000256" key="2">
    <source>
        <dbReference type="ARBA" id="ARBA00022448"/>
    </source>
</evidence>
<name>A0ABX2I6Y8_BLAHA</name>
<dbReference type="PANTHER" id="PTHR42711:SF5">
    <property type="entry name" value="ABC TRANSPORTER ATP-BINDING PROTEIN NATA"/>
    <property type="match status" value="1"/>
</dbReference>
<dbReference type="InterPro" id="IPR027417">
    <property type="entry name" value="P-loop_NTPase"/>
</dbReference>
<dbReference type="Proteomes" id="UP000822142">
    <property type="component" value="Unassembled WGS sequence"/>
</dbReference>
<sequence length="139" mass="15427">MNTISIEHLGRDYGEGKGIFDISFHVKQGEVFGFLGPNGAGKTILMSSHIFEEVERTCDRIGIIRKGKMVAVDSASALRERHICTYTVTLESEAAAQAFAGDFSGMQNGRQVTVKPRQSLEEIFMNYYGDEKNDESDLI</sequence>
<protein>
    <submittedName>
        <fullName evidence="6">ATP-binding cassette domain-containing protein</fullName>
    </submittedName>
</protein>
<evidence type="ECO:0000256" key="3">
    <source>
        <dbReference type="ARBA" id="ARBA00022741"/>
    </source>
</evidence>
<evidence type="ECO:0000313" key="6">
    <source>
        <dbReference type="EMBL" id="NSJ86221.1"/>
    </source>
</evidence>
<dbReference type="RefSeq" id="WP_173749247.1">
    <property type="nucleotide sequence ID" value="NZ_JAAITA010000009.1"/>
</dbReference>
<evidence type="ECO:0000256" key="4">
    <source>
        <dbReference type="ARBA" id="ARBA00022840"/>
    </source>
</evidence>
<keyword evidence="3" id="KW-0547">Nucleotide-binding</keyword>
<comment type="caution">
    <text evidence="6">The sequence shown here is derived from an EMBL/GenBank/DDBJ whole genome shotgun (WGS) entry which is preliminary data.</text>
</comment>
<gene>
    <name evidence="6" type="ORF">G5A70_08570</name>
</gene>
<dbReference type="InterPro" id="IPR003439">
    <property type="entry name" value="ABC_transporter-like_ATP-bd"/>
</dbReference>
<dbReference type="GO" id="GO:0005524">
    <property type="term" value="F:ATP binding"/>
    <property type="evidence" value="ECO:0007669"/>
    <property type="project" value="UniProtKB-KW"/>
</dbReference>
<evidence type="ECO:0000259" key="5">
    <source>
        <dbReference type="Pfam" id="PF00005"/>
    </source>
</evidence>
<dbReference type="EMBL" id="JAAITA010000009">
    <property type="protein sequence ID" value="NSJ86221.1"/>
    <property type="molecule type" value="Genomic_DNA"/>
</dbReference>
<comment type="similarity">
    <text evidence="1">Belongs to the ABC transporter superfamily.</text>
</comment>
<dbReference type="Pfam" id="PF00005">
    <property type="entry name" value="ABC_tran"/>
    <property type="match status" value="1"/>
</dbReference>
<evidence type="ECO:0000256" key="1">
    <source>
        <dbReference type="ARBA" id="ARBA00005417"/>
    </source>
</evidence>
<proteinExistence type="inferred from homology"/>
<evidence type="ECO:0000313" key="7">
    <source>
        <dbReference type="Proteomes" id="UP000822142"/>
    </source>
</evidence>
<dbReference type="SUPFAM" id="SSF52540">
    <property type="entry name" value="P-loop containing nucleoside triphosphate hydrolases"/>
    <property type="match status" value="1"/>
</dbReference>
<feature type="domain" description="ABC transporter" evidence="5">
    <location>
        <begin position="21"/>
        <end position="63"/>
    </location>
</feature>
<keyword evidence="4 6" id="KW-0067">ATP-binding</keyword>
<keyword evidence="7" id="KW-1185">Reference proteome</keyword>
<accession>A0ABX2I6Y8</accession>
<reference evidence="6 7" key="1">
    <citation type="journal article" date="2020" name="Cell Host Microbe">
        <title>Functional and Genomic Variation between Human-Derived Isolates of Lachnospiraceae Reveals Inter- and Intra-Species Diversity.</title>
        <authorList>
            <person name="Sorbara M.T."/>
            <person name="Littmann E.R."/>
            <person name="Fontana E."/>
            <person name="Moody T.U."/>
            <person name="Kohout C.E."/>
            <person name="Gjonbalaj M."/>
            <person name="Eaton V."/>
            <person name="Seok R."/>
            <person name="Leiner I.M."/>
            <person name="Pamer E.G."/>
        </authorList>
    </citation>
    <scope>NUCLEOTIDE SEQUENCE [LARGE SCALE GENOMIC DNA]</scope>
    <source>
        <strain evidence="6 7">MSK.15.26</strain>
    </source>
</reference>